<keyword evidence="2" id="KW-1185">Reference proteome</keyword>
<name>A0A8T1ZL60_9BRAS</name>
<protein>
    <submittedName>
        <fullName evidence="1">Uncharacterized protein</fullName>
    </submittedName>
</protein>
<gene>
    <name evidence="1" type="ORF">ISN45_Aa05g008070</name>
</gene>
<reference evidence="1 2" key="1">
    <citation type="submission" date="2020-12" db="EMBL/GenBank/DDBJ databases">
        <title>Concerted genomic and epigenomic changes stabilize Arabidopsis allopolyploids.</title>
        <authorList>
            <person name="Chen Z."/>
        </authorList>
    </citation>
    <scope>NUCLEOTIDE SEQUENCE [LARGE SCALE GENOMIC DNA]</scope>
    <source>
        <strain evidence="1">Allo738</strain>
        <tissue evidence="1">Leaf</tissue>
    </source>
</reference>
<dbReference type="AlphaFoldDB" id="A0A8T1ZL60"/>
<evidence type="ECO:0000313" key="1">
    <source>
        <dbReference type="EMBL" id="KAG7559205.1"/>
    </source>
</evidence>
<proteinExistence type="predicted"/>
<evidence type="ECO:0000313" key="2">
    <source>
        <dbReference type="Proteomes" id="UP000694240"/>
    </source>
</evidence>
<sequence>MPLPTPPPTEMYIAVLLPNPVSILVNYLPVSQTPVDTLRNMVYAVDINSICMDEFMTWPHFIKPDSPFRPYFDILLERGSLCAQYLEGVRVCTNFLTVTHGITLLTSVSPADPYACFANALFLTTTGSYTEFIPVNAMFWEMIQNFEAATAVGELVMYHISQLHLQGPPLWQRSWRSLAMNE</sequence>
<dbReference type="Proteomes" id="UP000694240">
    <property type="component" value="Chromosome 10"/>
</dbReference>
<organism evidence="1 2">
    <name type="scientific">Arabidopsis thaliana x Arabidopsis arenosa</name>
    <dbReference type="NCBI Taxonomy" id="1240361"/>
    <lineage>
        <taxon>Eukaryota</taxon>
        <taxon>Viridiplantae</taxon>
        <taxon>Streptophyta</taxon>
        <taxon>Embryophyta</taxon>
        <taxon>Tracheophyta</taxon>
        <taxon>Spermatophyta</taxon>
        <taxon>Magnoliopsida</taxon>
        <taxon>eudicotyledons</taxon>
        <taxon>Gunneridae</taxon>
        <taxon>Pentapetalae</taxon>
        <taxon>rosids</taxon>
        <taxon>malvids</taxon>
        <taxon>Brassicales</taxon>
        <taxon>Brassicaceae</taxon>
        <taxon>Camelineae</taxon>
        <taxon>Arabidopsis</taxon>
    </lineage>
</organism>
<accession>A0A8T1ZL60</accession>
<comment type="caution">
    <text evidence="1">The sequence shown here is derived from an EMBL/GenBank/DDBJ whole genome shotgun (WGS) entry which is preliminary data.</text>
</comment>
<dbReference type="EMBL" id="JAEFBK010000010">
    <property type="protein sequence ID" value="KAG7559205.1"/>
    <property type="molecule type" value="Genomic_DNA"/>
</dbReference>